<accession>A0A6G1CB41</accession>
<evidence type="ECO:0000313" key="3">
    <source>
        <dbReference type="Proteomes" id="UP000479710"/>
    </source>
</evidence>
<proteinExistence type="predicted"/>
<name>A0A6G1CB41_9ORYZ</name>
<feature type="compositionally biased region" description="Basic and acidic residues" evidence="1">
    <location>
        <begin position="66"/>
        <end position="77"/>
    </location>
</feature>
<evidence type="ECO:0000313" key="2">
    <source>
        <dbReference type="EMBL" id="KAF0897429.1"/>
    </source>
</evidence>
<feature type="compositionally biased region" description="Low complexity" evidence="1">
    <location>
        <begin position="93"/>
        <end position="109"/>
    </location>
</feature>
<organism evidence="2 3">
    <name type="scientific">Oryza meyeriana var. granulata</name>
    <dbReference type="NCBI Taxonomy" id="110450"/>
    <lineage>
        <taxon>Eukaryota</taxon>
        <taxon>Viridiplantae</taxon>
        <taxon>Streptophyta</taxon>
        <taxon>Embryophyta</taxon>
        <taxon>Tracheophyta</taxon>
        <taxon>Spermatophyta</taxon>
        <taxon>Magnoliopsida</taxon>
        <taxon>Liliopsida</taxon>
        <taxon>Poales</taxon>
        <taxon>Poaceae</taxon>
        <taxon>BOP clade</taxon>
        <taxon>Oryzoideae</taxon>
        <taxon>Oryzeae</taxon>
        <taxon>Oryzinae</taxon>
        <taxon>Oryza</taxon>
        <taxon>Oryza meyeriana</taxon>
    </lineage>
</organism>
<dbReference type="AlphaFoldDB" id="A0A6G1CB41"/>
<keyword evidence="3" id="KW-1185">Reference proteome</keyword>
<sequence length="109" mass="11314">MKQGEQGGGTVCRGGAEETEVLCKRCEALRGTGGSPKSAASTEATMSMPNRRWHPRSRGTAAAEQMGRRHTGEEAAAERLPNGSGRGSRAMATATTSDGSTTTTSSRTQ</sequence>
<feature type="compositionally biased region" description="Polar residues" evidence="1">
    <location>
        <begin position="38"/>
        <end position="48"/>
    </location>
</feature>
<evidence type="ECO:0000256" key="1">
    <source>
        <dbReference type="SAM" id="MobiDB-lite"/>
    </source>
</evidence>
<feature type="region of interest" description="Disordered" evidence="1">
    <location>
        <begin position="29"/>
        <end position="109"/>
    </location>
</feature>
<gene>
    <name evidence="2" type="ORF">E2562_037207</name>
</gene>
<protein>
    <submittedName>
        <fullName evidence="2">Uncharacterized protein</fullName>
    </submittedName>
</protein>
<reference evidence="2 3" key="1">
    <citation type="submission" date="2019-11" db="EMBL/GenBank/DDBJ databases">
        <title>Whole genome sequence of Oryza granulata.</title>
        <authorList>
            <person name="Li W."/>
        </authorList>
    </citation>
    <scope>NUCLEOTIDE SEQUENCE [LARGE SCALE GENOMIC DNA]</scope>
    <source>
        <strain evidence="3">cv. Menghai</strain>
        <tissue evidence="2">Leaf</tissue>
    </source>
</reference>
<dbReference type="EMBL" id="SPHZ02000010">
    <property type="protein sequence ID" value="KAF0897429.1"/>
    <property type="molecule type" value="Genomic_DNA"/>
</dbReference>
<dbReference type="Proteomes" id="UP000479710">
    <property type="component" value="Unassembled WGS sequence"/>
</dbReference>
<comment type="caution">
    <text evidence="2">The sequence shown here is derived from an EMBL/GenBank/DDBJ whole genome shotgun (WGS) entry which is preliminary data.</text>
</comment>